<dbReference type="SUPFAM" id="SSF56059">
    <property type="entry name" value="Glutathione synthetase ATP-binding domain-like"/>
    <property type="match status" value="1"/>
</dbReference>
<feature type="domain" description="Pyruvate phosphate dikinase AMP/ATP-binding" evidence="2">
    <location>
        <begin position="313"/>
        <end position="366"/>
    </location>
</feature>
<dbReference type="PROSITE" id="PS00370">
    <property type="entry name" value="PEP_ENZYMES_PHOS_SITE"/>
    <property type="match status" value="1"/>
</dbReference>
<gene>
    <name evidence="3" type="ORF">METZ01_LOCUS21710</name>
</gene>
<dbReference type="GO" id="GO:0005524">
    <property type="term" value="F:ATP binding"/>
    <property type="evidence" value="ECO:0007669"/>
    <property type="project" value="InterPro"/>
</dbReference>
<organism evidence="3">
    <name type="scientific">marine metagenome</name>
    <dbReference type="NCBI Taxonomy" id="408172"/>
    <lineage>
        <taxon>unclassified sequences</taxon>
        <taxon>metagenomes</taxon>
        <taxon>ecological metagenomes</taxon>
    </lineage>
</organism>
<dbReference type="InterPro" id="IPR018274">
    <property type="entry name" value="PEP_util_AS"/>
</dbReference>
<dbReference type="Gene3D" id="1.10.189.10">
    <property type="entry name" value="Pyruvate Phosphate Dikinase, domain 2"/>
    <property type="match status" value="1"/>
</dbReference>
<evidence type="ECO:0000259" key="1">
    <source>
        <dbReference type="Pfam" id="PF00391"/>
    </source>
</evidence>
<feature type="domain" description="Pyruvate phosphate dikinase AMP/ATP-binding" evidence="2">
    <location>
        <begin position="61"/>
        <end position="298"/>
    </location>
</feature>
<dbReference type="GO" id="GO:0050242">
    <property type="term" value="F:pyruvate, phosphate dikinase activity"/>
    <property type="evidence" value="ECO:0007669"/>
    <property type="project" value="InterPro"/>
</dbReference>
<dbReference type="EMBL" id="UINC01001045">
    <property type="protein sequence ID" value="SUZ68856.1"/>
    <property type="molecule type" value="Genomic_DNA"/>
</dbReference>
<dbReference type="SUPFAM" id="SSF52009">
    <property type="entry name" value="Phosphohistidine domain"/>
    <property type="match status" value="1"/>
</dbReference>
<dbReference type="Pfam" id="PF00391">
    <property type="entry name" value="PEP-utilizers"/>
    <property type="match status" value="1"/>
</dbReference>
<sequence length="561" mass="62698">MRKWIHSFDKKLEDVVSDRKLVGNKGLNLCLMKQMGLPVPSGFVITSEAFDYREKNKALPNEFFDELKDNLSSIEKVLNLKFGDPSNPLILSIRSGSQYSMPGMLDTILNIGLNKKIVDKISQNDQSIFALDTWRRFLQMYSHVVYNIEHYFFDEILESYLLGAGLSSTSQLDPEDIEEICTQYLSLIEEKNEKPFSEDVDDQLVNGIYAVMDSWKNERAVAFRRLNNIPDEAGIAVNIQKMVFGNLNEKSASGVLFSRNPDNGEKVVKGEYILCSQGEDVVSGFVTPQSINKKYKNEYSDSDTLEEKFPSIYEELINISIKLENYFRNVQDIEFTIESGNLWILQSRNAETNLEASLNITRDMVKEGLIEKETAIASTDPDAIKRSLTPILDDSFNNLILSSGLPASPGVISGKIAFDSEGIDRIQSQGGKSILVLVATNTKDIKAMHNTDGILTSHGGLTSHAAVIARGLGKTCITGAREIIVDVEERKVVINEEIFYENDILTINGHTGDIIQGVARTKPQDPPDALKDILGWCEEIVEDKHDDPIILLENAKATIKN</sequence>
<name>A0A381PPA0_9ZZZZ</name>
<evidence type="ECO:0000313" key="3">
    <source>
        <dbReference type="EMBL" id="SUZ68856.1"/>
    </source>
</evidence>
<dbReference type="Pfam" id="PF01326">
    <property type="entry name" value="PPDK_N"/>
    <property type="match status" value="2"/>
</dbReference>
<dbReference type="InterPro" id="IPR013815">
    <property type="entry name" value="ATP_grasp_subdomain_1"/>
</dbReference>
<accession>A0A381PPA0</accession>
<dbReference type="InterPro" id="IPR002192">
    <property type="entry name" value="PPDK_AMP/ATP-bd"/>
</dbReference>
<dbReference type="InterPro" id="IPR008279">
    <property type="entry name" value="PEP-util_enz_mobile_dom"/>
</dbReference>
<evidence type="ECO:0008006" key="4">
    <source>
        <dbReference type="Google" id="ProtNLM"/>
    </source>
</evidence>
<dbReference type="Gene3D" id="1.20.80.30">
    <property type="match status" value="1"/>
</dbReference>
<proteinExistence type="predicted"/>
<dbReference type="InterPro" id="IPR010121">
    <property type="entry name" value="Pyruvate_phosphate_dikinase"/>
</dbReference>
<dbReference type="PANTHER" id="PTHR22931">
    <property type="entry name" value="PHOSPHOENOLPYRUVATE DIKINASE-RELATED"/>
    <property type="match status" value="1"/>
</dbReference>
<dbReference type="Gene3D" id="3.30.1490.20">
    <property type="entry name" value="ATP-grasp fold, A domain"/>
    <property type="match status" value="1"/>
</dbReference>
<dbReference type="Gene3D" id="3.50.30.10">
    <property type="entry name" value="Phosphohistidine domain"/>
    <property type="match status" value="1"/>
</dbReference>
<dbReference type="AlphaFoldDB" id="A0A381PPA0"/>
<dbReference type="InterPro" id="IPR036637">
    <property type="entry name" value="Phosphohistidine_dom_sf"/>
</dbReference>
<evidence type="ECO:0000259" key="2">
    <source>
        <dbReference type="Pfam" id="PF01326"/>
    </source>
</evidence>
<dbReference type="Gene3D" id="3.30.470.20">
    <property type="entry name" value="ATP-grasp fold, B domain"/>
    <property type="match status" value="1"/>
</dbReference>
<dbReference type="PANTHER" id="PTHR22931:SF9">
    <property type="entry name" value="PYRUVATE, PHOSPHATE DIKINASE 1, CHLOROPLASTIC"/>
    <property type="match status" value="1"/>
</dbReference>
<dbReference type="GO" id="GO:0016301">
    <property type="term" value="F:kinase activity"/>
    <property type="evidence" value="ECO:0007669"/>
    <property type="project" value="InterPro"/>
</dbReference>
<protein>
    <recommendedName>
        <fullName evidence="4">Pyruvate, phosphate dikinase</fullName>
    </recommendedName>
</protein>
<reference evidence="3" key="1">
    <citation type="submission" date="2018-05" db="EMBL/GenBank/DDBJ databases">
        <authorList>
            <person name="Lanie J.A."/>
            <person name="Ng W.-L."/>
            <person name="Kazmierczak K.M."/>
            <person name="Andrzejewski T.M."/>
            <person name="Davidsen T.M."/>
            <person name="Wayne K.J."/>
            <person name="Tettelin H."/>
            <person name="Glass J.I."/>
            <person name="Rusch D."/>
            <person name="Podicherti R."/>
            <person name="Tsui H.-C.T."/>
            <person name="Winkler M.E."/>
        </authorList>
    </citation>
    <scope>NUCLEOTIDE SEQUENCE</scope>
</reference>
<feature type="domain" description="PEP-utilising enzyme mobile" evidence="1">
    <location>
        <begin position="432"/>
        <end position="512"/>
    </location>
</feature>